<protein>
    <submittedName>
        <fullName evidence="2">Uncharacterized protein</fullName>
    </submittedName>
</protein>
<proteinExistence type="predicted"/>
<name>A0A4Z2FY26_9TELE</name>
<feature type="region of interest" description="Disordered" evidence="1">
    <location>
        <begin position="74"/>
        <end position="96"/>
    </location>
</feature>
<dbReference type="EMBL" id="SRLO01000824">
    <property type="protein sequence ID" value="TNN45790.1"/>
    <property type="molecule type" value="Genomic_DNA"/>
</dbReference>
<reference evidence="2 3" key="1">
    <citation type="submission" date="2019-03" db="EMBL/GenBank/DDBJ databases">
        <title>First draft genome of Liparis tanakae, snailfish: a comprehensive survey of snailfish specific genes.</title>
        <authorList>
            <person name="Kim W."/>
            <person name="Song I."/>
            <person name="Jeong J.-H."/>
            <person name="Kim D."/>
            <person name="Kim S."/>
            <person name="Ryu S."/>
            <person name="Song J.Y."/>
            <person name="Lee S.K."/>
        </authorList>
    </citation>
    <scope>NUCLEOTIDE SEQUENCE [LARGE SCALE GENOMIC DNA]</scope>
    <source>
        <tissue evidence="2">Muscle</tissue>
    </source>
</reference>
<sequence length="96" mass="10722">MELEEPSATQSLMFTGPSHIISEETKTRGCNVSDRRRSGAAGPRGLQPRCALRFGYHPYTHLVETEHAGSPGLALTPLFHRPPPKRLRSEEAEEWV</sequence>
<gene>
    <name evidence="2" type="ORF">EYF80_044000</name>
</gene>
<evidence type="ECO:0000313" key="3">
    <source>
        <dbReference type="Proteomes" id="UP000314294"/>
    </source>
</evidence>
<feature type="compositionally biased region" description="Basic and acidic residues" evidence="1">
    <location>
        <begin position="21"/>
        <end position="37"/>
    </location>
</feature>
<organism evidence="2 3">
    <name type="scientific">Liparis tanakae</name>
    <name type="common">Tanaka's snailfish</name>
    <dbReference type="NCBI Taxonomy" id="230148"/>
    <lineage>
        <taxon>Eukaryota</taxon>
        <taxon>Metazoa</taxon>
        <taxon>Chordata</taxon>
        <taxon>Craniata</taxon>
        <taxon>Vertebrata</taxon>
        <taxon>Euteleostomi</taxon>
        <taxon>Actinopterygii</taxon>
        <taxon>Neopterygii</taxon>
        <taxon>Teleostei</taxon>
        <taxon>Neoteleostei</taxon>
        <taxon>Acanthomorphata</taxon>
        <taxon>Eupercaria</taxon>
        <taxon>Perciformes</taxon>
        <taxon>Cottioidei</taxon>
        <taxon>Cottales</taxon>
        <taxon>Liparidae</taxon>
        <taxon>Liparis</taxon>
    </lineage>
</organism>
<dbReference type="Proteomes" id="UP000314294">
    <property type="component" value="Unassembled WGS sequence"/>
</dbReference>
<evidence type="ECO:0000256" key="1">
    <source>
        <dbReference type="SAM" id="MobiDB-lite"/>
    </source>
</evidence>
<comment type="caution">
    <text evidence="2">The sequence shown here is derived from an EMBL/GenBank/DDBJ whole genome shotgun (WGS) entry which is preliminary data.</text>
</comment>
<accession>A0A4Z2FY26</accession>
<feature type="region of interest" description="Disordered" evidence="1">
    <location>
        <begin position="1"/>
        <end position="47"/>
    </location>
</feature>
<keyword evidence="3" id="KW-1185">Reference proteome</keyword>
<dbReference type="AlphaFoldDB" id="A0A4Z2FY26"/>
<evidence type="ECO:0000313" key="2">
    <source>
        <dbReference type="EMBL" id="TNN45790.1"/>
    </source>
</evidence>